<reference evidence="8 9" key="1">
    <citation type="submission" date="2013-03" db="EMBL/GenBank/DDBJ databases">
        <title>The Genome Sequence of Capronia epimyces CBS 606.96.</title>
        <authorList>
            <consortium name="The Broad Institute Genomics Platform"/>
            <person name="Cuomo C."/>
            <person name="de Hoog S."/>
            <person name="Gorbushina A."/>
            <person name="Walker B."/>
            <person name="Young S.K."/>
            <person name="Zeng Q."/>
            <person name="Gargeya S."/>
            <person name="Fitzgerald M."/>
            <person name="Haas B."/>
            <person name="Abouelleil A."/>
            <person name="Allen A.W."/>
            <person name="Alvarado L."/>
            <person name="Arachchi H.M."/>
            <person name="Berlin A.M."/>
            <person name="Chapman S.B."/>
            <person name="Gainer-Dewar J."/>
            <person name="Goldberg J."/>
            <person name="Griggs A."/>
            <person name="Gujja S."/>
            <person name="Hansen M."/>
            <person name="Howarth C."/>
            <person name="Imamovic A."/>
            <person name="Ireland A."/>
            <person name="Larimer J."/>
            <person name="McCowan C."/>
            <person name="Murphy C."/>
            <person name="Pearson M."/>
            <person name="Poon T.W."/>
            <person name="Priest M."/>
            <person name="Roberts A."/>
            <person name="Saif S."/>
            <person name="Shea T."/>
            <person name="Sisk P."/>
            <person name="Sykes S."/>
            <person name="Wortman J."/>
            <person name="Nusbaum C."/>
            <person name="Birren B."/>
        </authorList>
    </citation>
    <scope>NUCLEOTIDE SEQUENCE [LARGE SCALE GENOMIC DNA]</scope>
    <source>
        <strain evidence="8 9">CBS 606.96</strain>
    </source>
</reference>
<dbReference type="AlphaFoldDB" id="W9YQZ9"/>
<dbReference type="eggNOG" id="ENOG502SHX4">
    <property type="taxonomic scope" value="Eukaryota"/>
</dbReference>
<sequence>MFGLSPSGHQLRTHCLTPWKPRHNPQVEQPQPSIGLTRGQGDGAESVSSPDSANWTSTNFNASAPLSSNADATPDADADADYKSWNETLHHFAAKGLDPDTQRFLHESRQHDFEQLHRLGAFVKPPDEFSDALLHSFFRYVHPVHPILCRSKVLESYQSGQLSPLLLNAIYLVGVSHVPEAVYKAAGFKSRYIANVTFYQRAKALYDANHEQDSITTLQALVLMSHWWGRLTEPKSSLYWLGVAAVLAESLRMHKAFVAPPVLWTGR</sequence>
<dbReference type="CDD" id="cd12148">
    <property type="entry name" value="fungal_TF_MHR"/>
    <property type="match status" value="1"/>
</dbReference>
<dbReference type="InterPro" id="IPR007219">
    <property type="entry name" value="XnlR_reg_dom"/>
</dbReference>
<dbReference type="GO" id="GO:0008270">
    <property type="term" value="F:zinc ion binding"/>
    <property type="evidence" value="ECO:0007669"/>
    <property type="project" value="InterPro"/>
</dbReference>
<organism evidence="8 9">
    <name type="scientific">Capronia epimyces CBS 606.96</name>
    <dbReference type="NCBI Taxonomy" id="1182542"/>
    <lineage>
        <taxon>Eukaryota</taxon>
        <taxon>Fungi</taxon>
        <taxon>Dikarya</taxon>
        <taxon>Ascomycota</taxon>
        <taxon>Pezizomycotina</taxon>
        <taxon>Eurotiomycetes</taxon>
        <taxon>Chaetothyriomycetidae</taxon>
        <taxon>Chaetothyriales</taxon>
        <taxon>Herpotrichiellaceae</taxon>
        <taxon>Capronia</taxon>
    </lineage>
</organism>
<keyword evidence="1" id="KW-0862">Zinc</keyword>
<protein>
    <recommendedName>
        <fullName evidence="7">Xylanolytic transcriptional activator regulatory domain-containing protein</fullName>
    </recommendedName>
</protein>
<keyword evidence="2" id="KW-0805">Transcription regulation</keyword>
<evidence type="ECO:0000256" key="2">
    <source>
        <dbReference type="ARBA" id="ARBA00023015"/>
    </source>
</evidence>
<dbReference type="OrthoDB" id="5121955at2759"/>
<keyword evidence="5" id="KW-0539">Nucleus</keyword>
<dbReference type="PANTHER" id="PTHR47171">
    <property type="entry name" value="FARA-RELATED"/>
    <property type="match status" value="1"/>
</dbReference>
<gene>
    <name evidence="8" type="ORF">A1O3_00645</name>
</gene>
<feature type="domain" description="Xylanolytic transcriptional activator regulatory" evidence="7">
    <location>
        <begin position="134"/>
        <end position="255"/>
    </location>
</feature>
<evidence type="ECO:0000313" key="9">
    <source>
        <dbReference type="Proteomes" id="UP000019478"/>
    </source>
</evidence>
<evidence type="ECO:0000256" key="3">
    <source>
        <dbReference type="ARBA" id="ARBA00023125"/>
    </source>
</evidence>
<dbReference type="GeneID" id="19164785"/>
<dbReference type="Pfam" id="PF04082">
    <property type="entry name" value="Fungal_trans"/>
    <property type="match status" value="1"/>
</dbReference>
<evidence type="ECO:0000256" key="1">
    <source>
        <dbReference type="ARBA" id="ARBA00022833"/>
    </source>
</evidence>
<keyword evidence="3" id="KW-0238">DNA-binding</keyword>
<keyword evidence="4" id="KW-0804">Transcription</keyword>
<evidence type="ECO:0000259" key="7">
    <source>
        <dbReference type="Pfam" id="PF04082"/>
    </source>
</evidence>
<dbReference type="RefSeq" id="XP_007728985.1">
    <property type="nucleotide sequence ID" value="XM_007730795.1"/>
</dbReference>
<dbReference type="HOGENOM" id="CLU_1042064_0_0_1"/>
<keyword evidence="9" id="KW-1185">Reference proteome</keyword>
<comment type="caution">
    <text evidence="8">The sequence shown here is derived from an EMBL/GenBank/DDBJ whole genome shotgun (WGS) entry which is preliminary data.</text>
</comment>
<feature type="compositionally biased region" description="Polar residues" evidence="6">
    <location>
        <begin position="46"/>
        <end position="69"/>
    </location>
</feature>
<evidence type="ECO:0000313" key="8">
    <source>
        <dbReference type="EMBL" id="EXJ92095.1"/>
    </source>
</evidence>
<evidence type="ECO:0000256" key="4">
    <source>
        <dbReference type="ARBA" id="ARBA00023163"/>
    </source>
</evidence>
<proteinExistence type="predicted"/>
<dbReference type="GO" id="GO:0003677">
    <property type="term" value="F:DNA binding"/>
    <property type="evidence" value="ECO:0007669"/>
    <property type="project" value="UniProtKB-KW"/>
</dbReference>
<evidence type="ECO:0000256" key="5">
    <source>
        <dbReference type="ARBA" id="ARBA00023242"/>
    </source>
</evidence>
<dbReference type="STRING" id="1182542.W9YQZ9"/>
<dbReference type="InterPro" id="IPR052073">
    <property type="entry name" value="Amide_Lactam_Regulators"/>
</dbReference>
<feature type="region of interest" description="Disordered" evidence="6">
    <location>
        <begin position="1"/>
        <end position="77"/>
    </location>
</feature>
<dbReference type="GO" id="GO:0006351">
    <property type="term" value="P:DNA-templated transcription"/>
    <property type="evidence" value="ECO:0007669"/>
    <property type="project" value="InterPro"/>
</dbReference>
<name>W9YQZ9_9EURO</name>
<dbReference type="EMBL" id="AMGY01000001">
    <property type="protein sequence ID" value="EXJ92095.1"/>
    <property type="molecule type" value="Genomic_DNA"/>
</dbReference>
<evidence type="ECO:0000256" key="6">
    <source>
        <dbReference type="SAM" id="MobiDB-lite"/>
    </source>
</evidence>
<dbReference type="Proteomes" id="UP000019478">
    <property type="component" value="Unassembled WGS sequence"/>
</dbReference>
<dbReference type="PANTHER" id="PTHR47171:SF3">
    <property type="entry name" value="FARA-RELATED"/>
    <property type="match status" value="1"/>
</dbReference>
<accession>W9YQZ9</accession>